<evidence type="ECO:0000313" key="9">
    <source>
        <dbReference type="EMBL" id="MBB3914554.1"/>
    </source>
</evidence>
<keyword evidence="4 7" id="KW-0812">Transmembrane</keyword>
<dbReference type="PANTHER" id="PTHR30151:SF0">
    <property type="entry name" value="ABC TRANSPORTER PERMEASE PROTEIN MJ0413-RELATED"/>
    <property type="match status" value="1"/>
</dbReference>
<reference evidence="9 12" key="2">
    <citation type="submission" date="2020-08" db="EMBL/GenBank/DDBJ databases">
        <title>Genomic Encyclopedia of Type Strains, Phase IV (KMG-IV): sequencing the most valuable type-strain genomes for metagenomic binning, comparative biology and taxonomic classification.</title>
        <authorList>
            <person name="Goeker M."/>
        </authorList>
    </citation>
    <scope>NUCLEOTIDE SEQUENCE [LARGE SCALE GENOMIC DNA]</scope>
    <source>
        <strain evidence="9 12">DSM 19331</strain>
    </source>
</reference>
<feature type="domain" description="ABC transmembrane type-1" evidence="8">
    <location>
        <begin position="56"/>
        <end position="236"/>
    </location>
</feature>
<evidence type="ECO:0000256" key="1">
    <source>
        <dbReference type="ARBA" id="ARBA00004651"/>
    </source>
</evidence>
<feature type="transmembrane region" description="Helical" evidence="7">
    <location>
        <begin position="64"/>
        <end position="82"/>
    </location>
</feature>
<evidence type="ECO:0000313" key="11">
    <source>
        <dbReference type="Proteomes" id="UP000272004"/>
    </source>
</evidence>
<name>A0A7W6FI83_9HYPH</name>
<organism evidence="9 12">
    <name type="scientific">Rhizobium fabae</name>
    <dbReference type="NCBI Taxonomy" id="573179"/>
    <lineage>
        <taxon>Bacteria</taxon>
        <taxon>Pseudomonadati</taxon>
        <taxon>Pseudomonadota</taxon>
        <taxon>Alphaproteobacteria</taxon>
        <taxon>Hyphomicrobiales</taxon>
        <taxon>Rhizobiaceae</taxon>
        <taxon>Rhizobium/Agrobacterium group</taxon>
        <taxon>Rhizobium</taxon>
    </lineage>
</organism>
<dbReference type="RefSeq" id="WP_097594859.1">
    <property type="nucleotide sequence ID" value="NZ_JACIDG010000004.1"/>
</dbReference>
<evidence type="ECO:0000256" key="3">
    <source>
        <dbReference type="ARBA" id="ARBA00022475"/>
    </source>
</evidence>
<keyword evidence="6 7" id="KW-0472">Membrane</keyword>
<dbReference type="GO" id="GO:0055085">
    <property type="term" value="P:transmembrane transport"/>
    <property type="evidence" value="ECO:0007669"/>
    <property type="project" value="InterPro"/>
</dbReference>
<keyword evidence="5 7" id="KW-1133">Transmembrane helix</keyword>
<gene>
    <name evidence="10" type="ORF">EFB14_07330</name>
    <name evidence="9" type="ORF">GGQ65_001836</name>
</gene>
<evidence type="ECO:0000259" key="8">
    <source>
        <dbReference type="PROSITE" id="PS50928"/>
    </source>
</evidence>
<keyword evidence="3" id="KW-1003">Cell membrane</keyword>
<sequence>MKSARKVVLGITLPLLLLAAYGLWTANYRNPYFPTLLAIAERFQELWLFDRFVSDVLPSLRNLLTGYAIAVALGISIGLGLGRIRVLRLLFTPLLDFARSIPVIMLIPPFVLTLGIGDASKLAIIALGAFFPIVLATIDGLRRTDPALIDVTRALRLPIWKEITVAWLPSAAPSIAGGMQTALQFAFILMVASEMLAAIRGLGYVTMQAQLTFDSTSVWAGIVLLAILGFLLNLLFVSIRDHVLRWYVQSRASARSR</sequence>
<proteinExistence type="inferred from homology"/>
<dbReference type="Proteomes" id="UP000272004">
    <property type="component" value="Unassembled WGS sequence"/>
</dbReference>
<feature type="transmembrane region" description="Helical" evidence="7">
    <location>
        <begin position="185"/>
        <end position="205"/>
    </location>
</feature>
<dbReference type="AlphaFoldDB" id="A0A7W6FI83"/>
<comment type="similarity">
    <text evidence="7">Belongs to the binding-protein-dependent transport system permease family.</text>
</comment>
<dbReference type="SUPFAM" id="SSF161098">
    <property type="entry name" value="MetI-like"/>
    <property type="match status" value="1"/>
</dbReference>
<evidence type="ECO:0000256" key="6">
    <source>
        <dbReference type="ARBA" id="ARBA00023136"/>
    </source>
</evidence>
<evidence type="ECO:0000256" key="4">
    <source>
        <dbReference type="ARBA" id="ARBA00022692"/>
    </source>
</evidence>
<evidence type="ECO:0000313" key="12">
    <source>
        <dbReference type="Proteomes" id="UP000545490"/>
    </source>
</evidence>
<dbReference type="CDD" id="cd06261">
    <property type="entry name" value="TM_PBP2"/>
    <property type="match status" value="1"/>
</dbReference>
<keyword evidence="11" id="KW-1185">Reference proteome</keyword>
<dbReference type="Proteomes" id="UP000545490">
    <property type="component" value="Unassembled WGS sequence"/>
</dbReference>
<comment type="subcellular location">
    <subcellularLocation>
        <location evidence="1 7">Cell membrane</location>
        <topology evidence="1 7">Multi-pass membrane protein</topology>
    </subcellularLocation>
</comment>
<dbReference type="EMBL" id="JACIDG010000004">
    <property type="protein sequence ID" value="MBB3914554.1"/>
    <property type="molecule type" value="Genomic_DNA"/>
</dbReference>
<accession>A0A7W6FI83</accession>
<dbReference type="PANTHER" id="PTHR30151">
    <property type="entry name" value="ALKANE SULFONATE ABC TRANSPORTER-RELATED, MEMBRANE SUBUNIT"/>
    <property type="match status" value="1"/>
</dbReference>
<dbReference type="PROSITE" id="PS50928">
    <property type="entry name" value="ABC_TM1"/>
    <property type="match status" value="1"/>
</dbReference>
<feature type="transmembrane region" description="Helical" evidence="7">
    <location>
        <begin position="122"/>
        <end position="141"/>
    </location>
</feature>
<evidence type="ECO:0000256" key="5">
    <source>
        <dbReference type="ARBA" id="ARBA00022989"/>
    </source>
</evidence>
<evidence type="ECO:0000313" key="10">
    <source>
        <dbReference type="EMBL" id="RUM14531.1"/>
    </source>
</evidence>
<dbReference type="Gene3D" id="1.10.3720.10">
    <property type="entry name" value="MetI-like"/>
    <property type="match status" value="1"/>
</dbReference>
<dbReference type="Pfam" id="PF00528">
    <property type="entry name" value="BPD_transp_1"/>
    <property type="match status" value="1"/>
</dbReference>
<dbReference type="EMBL" id="RJJU01000004">
    <property type="protein sequence ID" value="RUM14531.1"/>
    <property type="molecule type" value="Genomic_DNA"/>
</dbReference>
<dbReference type="InterPro" id="IPR035906">
    <property type="entry name" value="MetI-like_sf"/>
</dbReference>
<dbReference type="GO" id="GO:0005886">
    <property type="term" value="C:plasma membrane"/>
    <property type="evidence" value="ECO:0007669"/>
    <property type="project" value="UniProtKB-SubCell"/>
</dbReference>
<keyword evidence="2 7" id="KW-0813">Transport</keyword>
<evidence type="ECO:0000256" key="2">
    <source>
        <dbReference type="ARBA" id="ARBA00022448"/>
    </source>
</evidence>
<reference evidence="10 11" key="1">
    <citation type="submission" date="2018-11" db="EMBL/GenBank/DDBJ databases">
        <authorList>
            <person name="Huo Y."/>
        </authorList>
    </citation>
    <scope>NUCLEOTIDE SEQUENCE [LARGE SCALE GENOMIC DNA]</scope>
    <source>
        <strain evidence="10 11">CCBAU 33202</strain>
    </source>
</reference>
<feature type="transmembrane region" description="Helical" evidence="7">
    <location>
        <begin position="217"/>
        <end position="237"/>
    </location>
</feature>
<protein>
    <submittedName>
        <fullName evidence="10">ABC transporter permease</fullName>
    </submittedName>
    <submittedName>
        <fullName evidence="9">ABC-type nitrate/sulfonate/bicarbonate transport system permease component</fullName>
    </submittedName>
</protein>
<feature type="transmembrane region" description="Helical" evidence="7">
    <location>
        <begin position="94"/>
        <end position="116"/>
    </location>
</feature>
<evidence type="ECO:0000256" key="7">
    <source>
        <dbReference type="RuleBase" id="RU363032"/>
    </source>
</evidence>
<dbReference type="InterPro" id="IPR000515">
    <property type="entry name" value="MetI-like"/>
</dbReference>
<comment type="caution">
    <text evidence="9">The sequence shown here is derived from an EMBL/GenBank/DDBJ whole genome shotgun (WGS) entry which is preliminary data.</text>
</comment>